<proteinExistence type="predicted"/>
<keyword evidence="2" id="KW-1185">Reference proteome</keyword>
<gene>
    <name evidence="1" type="ORF">EVAR_70329_1</name>
</gene>
<name>A0A4C2A412_EUMVA</name>
<evidence type="ECO:0000313" key="2">
    <source>
        <dbReference type="Proteomes" id="UP000299102"/>
    </source>
</evidence>
<sequence>MISGCRTPSFMSGPFLVEEFHRSRKPAPLTNLLVHAPLTNLLVHGQSVYDKRLPHPKFHVWAVLVEEFHRSRKPAPLTNLLVHGQSVYDKRLPHPKFHVWAVLSRRVPPFSETSTAHQSARARSVAPLTNLLVHGQSVYDKRLPHPKFHVWAVLSRRVPPFSETSTAHQSARARSVAPLTNLLVHGQSVYDKRLPHPKFHVWAVLSRRVPPFSETSTAHQSARARRFMISGCRTPSFMSGPFLVEEFHRSRKPAPLTNLLVHGQSVYDKRLPHPKFHVWAVLSRRVPPFSETSTAHQSARARRFMISGCRTQVSCLGRSKSKSSTVLGNQHRSPICSCTVTPLTNLLVHGQSVYDKRLPHPKFHVWAVLVEEFHRSRKPAPLTNLLVHGQSVYDKRLPHPKFHVWAVLVEEFHRSRKPAPLTNLLVHAPLTNLLVHGQSVYDKRLPHPKFHVWAVLSRRVPPFSETSTAHQSARARSVAPLTNLLVHGQSVYDKRLPHPKFHVWAVLSRRVPPFSETSTAHQSARARRFMISGCRTPSFMSGPFLVEEFHRSRKPAPLTNLLVHAPLTNLLVHGQSVYDKRLPHPKFHVWAVLSRRVPPFSETSTAHQSARARSVAPLSNLLVHGQSVYDKRLPHPSFISGPFLVEEFHRSRKPAPLTNLLVHAPLTNLLVHGQSVYDKRLPHPKFHVWAVLSRRVPPFSETSTAHQSARARSVAPLTNLLVHGQSVYDKRLPHPSFMSGPFLVEEFHRSRKPAPLTNLLVHAPLTNLLVHGQSAYDKRLPHPKFHVWAVLSRRVPPFSETSTAPNLLVHGQSVYDKRLPHPSFMSGPF</sequence>
<dbReference type="EMBL" id="BGZK01002438">
    <property type="protein sequence ID" value="GBP93964.1"/>
    <property type="molecule type" value="Genomic_DNA"/>
</dbReference>
<organism evidence="1 2">
    <name type="scientific">Eumeta variegata</name>
    <name type="common">Bagworm moth</name>
    <name type="synonym">Eumeta japonica</name>
    <dbReference type="NCBI Taxonomy" id="151549"/>
    <lineage>
        <taxon>Eukaryota</taxon>
        <taxon>Metazoa</taxon>
        <taxon>Ecdysozoa</taxon>
        <taxon>Arthropoda</taxon>
        <taxon>Hexapoda</taxon>
        <taxon>Insecta</taxon>
        <taxon>Pterygota</taxon>
        <taxon>Neoptera</taxon>
        <taxon>Endopterygota</taxon>
        <taxon>Lepidoptera</taxon>
        <taxon>Glossata</taxon>
        <taxon>Ditrysia</taxon>
        <taxon>Tineoidea</taxon>
        <taxon>Psychidae</taxon>
        <taxon>Oiketicinae</taxon>
        <taxon>Eumeta</taxon>
    </lineage>
</organism>
<dbReference type="Proteomes" id="UP000299102">
    <property type="component" value="Unassembled WGS sequence"/>
</dbReference>
<dbReference type="AlphaFoldDB" id="A0A4C2A412"/>
<protein>
    <submittedName>
        <fullName evidence="1">Uncharacterized protein</fullName>
    </submittedName>
</protein>
<reference evidence="1 2" key="1">
    <citation type="journal article" date="2019" name="Commun. Biol.">
        <title>The bagworm genome reveals a unique fibroin gene that provides high tensile strength.</title>
        <authorList>
            <person name="Kono N."/>
            <person name="Nakamura H."/>
            <person name="Ohtoshi R."/>
            <person name="Tomita M."/>
            <person name="Numata K."/>
            <person name="Arakawa K."/>
        </authorList>
    </citation>
    <scope>NUCLEOTIDE SEQUENCE [LARGE SCALE GENOMIC DNA]</scope>
</reference>
<comment type="caution">
    <text evidence="1">The sequence shown here is derived from an EMBL/GenBank/DDBJ whole genome shotgun (WGS) entry which is preliminary data.</text>
</comment>
<accession>A0A4C2A412</accession>
<evidence type="ECO:0000313" key="1">
    <source>
        <dbReference type="EMBL" id="GBP93964.1"/>
    </source>
</evidence>